<evidence type="ECO:0000313" key="3">
    <source>
        <dbReference type="Proteomes" id="UP000242287"/>
    </source>
</evidence>
<dbReference type="AlphaFoldDB" id="A0A2A9NL54"/>
<accession>A0A2A9NL54</accession>
<proteinExistence type="predicted"/>
<organism evidence="2 3">
    <name type="scientific">Amanita thiersii Skay4041</name>
    <dbReference type="NCBI Taxonomy" id="703135"/>
    <lineage>
        <taxon>Eukaryota</taxon>
        <taxon>Fungi</taxon>
        <taxon>Dikarya</taxon>
        <taxon>Basidiomycota</taxon>
        <taxon>Agaricomycotina</taxon>
        <taxon>Agaricomycetes</taxon>
        <taxon>Agaricomycetidae</taxon>
        <taxon>Agaricales</taxon>
        <taxon>Pluteineae</taxon>
        <taxon>Amanitaceae</taxon>
        <taxon>Amanita</taxon>
    </lineage>
</organism>
<dbReference type="Proteomes" id="UP000242287">
    <property type="component" value="Unassembled WGS sequence"/>
</dbReference>
<sequence length="382" mass="41272">MTSPVPRLSATFQVAKILNSSPLVKSSSPRITLHLGKAPIDVRGSPDWDDGTDNESPDMPSGLIHCPKSKNPGMLPSVHNLPGRVVFGNQGIDAQSLDCVGHPNSSVSGLRILLPTLLSSPTGLGNHVEAPQKSPNVGSKPISSIGYHIRIHTQRGTLYSPPHTSQRKMPLKPVVRPIDMDGDISPILPLPPLHPSVVTTSRSPVSIMDGLSSLPKEGKLRRTESQVSLNQVAGSSGNQSQRISPLSSSTPIVPRFVNRSLFGDAFRLDERCIRSPFIPAKSSRQVDFGEILPHPEQPRTMGLGLYLSSELENGKRPEVKPAPDIPLSAAITCDPILHSQWIYSASRHRIEVTTPSMTPSPADSPKLFGNHFIRQIGCPEDK</sequence>
<protein>
    <submittedName>
        <fullName evidence="2">Uncharacterized protein</fullName>
    </submittedName>
</protein>
<feature type="compositionally biased region" description="Polar residues" evidence="1">
    <location>
        <begin position="225"/>
        <end position="248"/>
    </location>
</feature>
<keyword evidence="3" id="KW-1185">Reference proteome</keyword>
<evidence type="ECO:0000256" key="1">
    <source>
        <dbReference type="SAM" id="MobiDB-lite"/>
    </source>
</evidence>
<name>A0A2A9NL54_9AGAR</name>
<dbReference type="EMBL" id="KZ302061">
    <property type="protein sequence ID" value="PFH48476.1"/>
    <property type="molecule type" value="Genomic_DNA"/>
</dbReference>
<reference evidence="2 3" key="1">
    <citation type="submission" date="2014-02" db="EMBL/GenBank/DDBJ databases">
        <title>Transposable element dynamics among asymbiotic and ectomycorrhizal Amanita fungi.</title>
        <authorList>
            <consortium name="DOE Joint Genome Institute"/>
            <person name="Hess J."/>
            <person name="Skrede I."/>
            <person name="Wolfe B."/>
            <person name="LaButti K."/>
            <person name="Ohm R.A."/>
            <person name="Grigoriev I.V."/>
            <person name="Pringle A."/>
        </authorList>
    </citation>
    <scope>NUCLEOTIDE SEQUENCE [LARGE SCALE GENOMIC DNA]</scope>
    <source>
        <strain evidence="2 3">SKay4041</strain>
    </source>
</reference>
<evidence type="ECO:0000313" key="2">
    <source>
        <dbReference type="EMBL" id="PFH48476.1"/>
    </source>
</evidence>
<feature type="region of interest" description="Disordered" evidence="1">
    <location>
        <begin position="211"/>
        <end position="248"/>
    </location>
</feature>
<gene>
    <name evidence="2" type="ORF">AMATHDRAFT_5776</name>
</gene>